<evidence type="ECO:0000256" key="1">
    <source>
        <dbReference type="ARBA" id="ARBA00004651"/>
    </source>
</evidence>
<feature type="region of interest" description="Disordered" evidence="9">
    <location>
        <begin position="1"/>
        <end position="74"/>
    </location>
</feature>
<dbReference type="Pfam" id="PF07690">
    <property type="entry name" value="MFS_1"/>
    <property type="match status" value="1"/>
</dbReference>
<feature type="transmembrane region" description="Helical" evidence="10">
    <location>
        <begin position="432"/>
        <end position="451"/>
    </location>
</feature>
<feature type="transmembrane region" description="Helical" evidence="10">
    <location>
        <begin position="139"/>
        <end position="157"/>
    </location>
</feature>
<dbReference type="PRINTS" id="PR01036">
    <property type="entry name" value="TCRTETB"/>
</dbReference>
<dbReference type="PANTHER" id="PTHR23501:SF199">
    <property type="entry name" value="MFS EFFLUX TRANSPORTER INPD-RELATED"/>
    <property type="match status" value="1"/>
</dbReference>
<feature type="domain" description="Major facilitator superfamily (MFS) profile" evidence="11">
    <location>
        <begin position="104"/>
        <end position="593"/>
    </location>
</feature>
<comment type="caution">
    <text evidence="12">The sequence shown here is derived from an EMBL/GenBank/DDBJ whole genome shotgun (WGS) entry which is preliminary data.</text>
</comment>
<feature type="transmembrane region" description="Helical" evidence="10">
    <location>
        <begin position="566"/>
        <end position="588"/>
    </location>
</feature>
<dbReference type="GO" id="GO:0022857">
    <property type="term" value="F:transmembrane transporter activity"/>
    <property type="evidence" value="ECO:0007669"/>
    <property type="project" value="InterPro"/>
</dbReference>
<dbReference type="Gene3D" id="1.20.1720.10">
    <property type="entry name" value="Multidrug resistance protein D"/>
    <property type="match status" value="1"/>
</dbReference>
<feature type="transmembrane region" description="Helical" evidence="10">
    <location>
        <begin position="298"/>
        <end position="320"/>
    </location>
</feature>
<evidence type="ECO:0000256" key="2">
    <source>
        <dbReference type="ARBA" id="ARBA00007520"/>
    </source>
</evidence>
<organism evidence="12 13">
    <name type="scientific">Extremus antarcticus</name>
    <dbReference type="NCBI Taxonomy" id="702011"/>
    <lineage>
        <taxon>Eukaryota</taxon>
        <taxon>Fungi</taxon>
        <taxon>Dikarya</taxon>
        <taxon>Ascomycota</taxon>
        <taxon>Pezizomycotina</taxon>
        <taxon>Dothideomycetes</taxon>
        <taxon>Dothideomycetidae</taxon>
        <taxon>Mycosphaerellales</taxon>
        <taxon>Extremaceae</taxon>
        <taxon>Extremus</taxon>
    </lineage>
</organism>
<dbReference type="InterPro" id="IPR036259">
    <property type="entry name" value="MFS_trans_sf"/>
</dbReference>
<dbReference type="Proteomes" id="UP001271007">
    <property type="component" value="Unassembled WGS sequence"/>
</dbReference>
<comment type="subcellular location">
    <subcellularLocation>
        <location evidence="1">Cell membrane</location>
        <topology evidence="1">Multi-pass membrane protein</topology>
    </subcellularLocation>
</comment>
<evidence type="ECO:0000256" key="8">
    <source>
        <dbReference type="ARBA" id="ARBA00023180"/>
    </source>
</evidence>
<dbReference type="PROSITE" id="PS50850">
    <property type="entry name" value="MFS"/>
    <property type="match status" value="1"/>
</dbReference>
<dbReference type="AlphaFoldDB" id="A0AAJ0GDM0"/>
<dbReference type="EMBL" id="JAWDJX010000017">
    <property type="protein sequence ID" value="KAK3053106.1"/>
    <property type="molecule type" value="Genomic_DNA"/>
</dbReference>
<dbReference type="PANTHER" id="PTHR23501">
    <property type="entry name" value="MAJOR FACILITATOR SUPERFAMILY"/>
    <property type="match status" value="1"/>
</dbReference>
<evidence type="ECO:0000256" key="9">
    <source>
        <dbReference type="SAM" id="MobiDB-lite"/>
    </source>
</evidence>
<dbReference type="SUPFAM" id="SSF103473">
    <property type="entry name" value="MFS general substrate transporter"/>
    <property type="match status" value="1"/>
</dbReference>
<comment type="similarity">
    <text evidence="2">Belongs to the major facilitator superfamily. TCR/Tet family.</text>
</comment>
<dbReference type="FunFam" id="1.20.1250.20:FF:000489">
    <property type="entry name" value="MFS general substrate transporter"/>
    <property type="match status" value="1"/>
</dbReference>
<evidence type="ECO:0000259" key="11">
    <source>
        <dbReference type="PROSITE" id="PS50850"/>
    </source>
</evidence>
<evidence type="ECO:0000256" key="5">
    <source>
        <dbReference type="ARBA" id="ARBA00022692"/>
    </source>
</evidence>
<feature type="compositionally biased region" description="Polar residues" evidence="9">
    <location>
        <begin position="22"/>
        <end position="33"/>
    </location>
</feature>
<keyword evidence="6 10" id="KW-1133">Transmembrane helix</keyword>
<dbReference type="InterPro" id="IPR011701">
    <property type="entry name" value="MFS"/>
</dbReference>
<feature type="transmembrane region" description="Helical" evidence="10">
    <location>
        <begin position="169"/>
        <end position="188"/>
    </location>
</feature>
<name>A0AAJ0GDM0_9PEZI</name>
<evidence type="ECO:0000256" key="3">
    <source>
        <dbReference type="ARBA" id="ARBA00022448"/>
    </source>
</evidence>
<keyword evidence="5 10" id="KW-0812">Transmembrane</keyword>
<dbReference type="FunFam" id="1.20.1720.10:FF:000012">
    <property type="entry name" value="MFS toxin efflux pump (AflT)"/>
    <property type="match status" value="1"/>
</dbReference>
<keyword evidence="13" id="KW-1185">Reference proteome</keyword>
<dbReference type="GO" id="GO:0005886">
    <property type="term" value="C:plasma membrane"/>
    <property type="evidence" value="ECO:0007669"/>
    <property type="project" value="UniProtKB-SubCell"/>
</dbReference>
<proteinExistence type="inferred from homology"/>
<dbReference type="FunFam" id="1.20.1250.20:FF:000196">
    <property type="entry name" value="MFS toxin efflux pump (AflT)"/>
    <property type="match status" value="1"/>
</dbReference>
<evidence type="ECO:0000256" key="10">
    <source>
        <dbReference type="SAM" id="Phobius"/>
    </source>
</evidence>
<feature type="transmembrane region" description="Helical" evidence="10">
    <location>
        <begin position="227"/>
        <end position="245"/>
    </location>
</feature>
<keyword evidence="8" id="KW-0325">Glycoprotein</keyword>
<keyword evidence="7 10" id="KW-0472">Membrane</keyword>
<feature type="transmembrane region" description="Helical" evidence="10">
    <location>
        <begin position="101"/>
        <end position="127"/>
    </location>
</feature>
<evidence type="ECO:0000256" key="7">
    <source>
        <dbReference type="ARBA" id="ARBA00023136"/>
    </source>
</evidence>
<evidence type="ECO:0000256" key="4">
    <source>
        <dbReference type="ARBA" id="ARBA00022475"/>
    </source>
</evidence>
<evidence type="ECO:0000313" key="13">
    <source>
        <dbReference type="Proteomes" id="UP001271007"/>
    </source>
</evidence>
<feature type="transmembrane region" description="Helical" evidence="10">
    <location>
        <begin position="373"/>
        <end position="394"/>
    </location>
</feature>
<dbReference type="Gene3D" id="1.20.1250.20">
    <property type="entry name" value="MFS general substrate transporter like domains"/>
    <property type="match status" value="1"/>
</dbReference>
<accession>A0AAJ0GDM0</accession>
<dbReference type="InterPro" id="IPR020846">
    <property type="entry name" value="MFS_dom"/>
</dbReference>
<evidence type="ECO:0000313" key="12">
    <source>
        <dbReference type="EMBL" id="KAK3053106.1"/>
    </source>
</evidence>
<dbReference type="CDD" id="cd17502">
    <property type="entry name" value="MFS_Azr1_MDR_like"/>
    <property type="match status" value="1"/>
</dbReference>
<keyword evidence="12" id="KW-0762">Sugar transport</keyword>
<feature type="transmembrane region" description="Helical" evidence="10">
    <location>
        <begin position="406"/>
        <end position="425"/>
    </location>
</feature>
<feature type="transmembrane region" description="Helical" evidence="10">
    <location>
        <begin position="257"/>
        <end position="277"/>
    </location>
</feature>
<evidence type="ECO:0000256" key="6">
    <source>
        <dbReference type="ARBA" id="ARBA00022989"/>
    </source>
</evidence>
<feature type="transmembrane region" description="Helical" evidence="10">
    <location>
        <begin position="332"/>
        <end position="352"/>
    </location>
</feature>
<gene>
    <name evidence="12" type="primary">MFS1</name>
    <name evidence="12" type="ORF">LTR09_005732</name>
</gene>
<protein>
    <submittedName>
        <fullName evidence="12">MFS sugar transporter</fullName>
    </submittedName>
</protein>
<sequence>MRFFNKKPAGDATLPTHDVKSGETTAVQSSAPSEFNEDKGEINPVATSESRASSHSDQRTKHMKEMGASDDDNAAEKKIEALGPDEDDEDDDSRYPKKMQFALISAALCFSVFCMALDNTIIATAIPRITDEFHAINDVGWYGSAYLLCTCAFQLFFGKLYTFFSLKWVYLVALCIFEIGSAVCGAAPNSTAFIIGRAVAGLGSAGIFSGAILIIADTIPLRKRPTYMGLIGGMYGIASVAGPLLGGAFTDNVSWRWCFYINLPFGAVTIAFILFFYKPNAAARAQKLEEGWKKRLEQFDIFGTLVFLPMVVCLLLALQWGGSQYAWSDGRIIALFVVFGLLAFVFAGIQFWKKDNATVPPRIIKQRNIWAGAWFAACIGASFFVFVYYVPIWFQAIKGASAVRSGIMNIPMVLALVVVSMIGGISVTVVGYYTPFVYASTVFMAIGAGLMCTWTKDTSSAKWIGYQIIFGAGVGFGMQQSLVMAQTVLPKKDIPIGTALMMFSQTLGGAIFVSVGQNVFTNQLLKGVTAIPGLNPAIVLATGATSLQNSIEPKFLPAVQAAYNTAIINCFYVGVAVAVMSLFGGALWEWKSVKGKKIEMAAA</sequence>
<keyword evidence="4" id="KW-1003">Cell membrane</keyword>
<reference evidence="12" key="1">
    <citation type="submission" date="2023-04" db="EMBL/GenBank/DDBJ databases">
        <title>Black Yeasts Isolated from many extreme environments.</title>
        <authorList>
            <person name="Coleine C."/>
            <person name="Stajich J.E."/>
            <person name="Selbmann L."/>
        </authorList>
    </citation>
    <scope>NUCLEOTIDE SEQUENCE</scope>
    <source>
        <strain evidence="12">CCFEE 5312</strain>
    </source>
</reference>
<feature type="transmembrane region" description="Helical" evidence="10">
    <location>
        <begin position="194"/>
        <end position="215"/>
    </location>
</feature>
<feature type="compositionally biased region" description="Basic and acidic residues" evidence="9">
    <location>
        <begin position="52"/>
        <end position="67"/>
    </location>
</feature>
<feature type="transmembrane region" description="Helical" evidence="10">
    <location>
        <begin position="494"/>
        <end position="515"/>
    </location>
</feature>
<keyword evidence="3" id="KW-0813">Transport</keyword>